<dbReference type="PANTHER" id="PTHR43791">
    <property type="entry name" value="PERMEASE-RELATED"/>
    <property type="match status" value="1"/>
</dbReference>
<feature type="transmembrane region" description="Helical" evidence="6">
    <location>
        <begin position="59"/>
        <end position="81"/>
    </location>
</feature>
<feature type="transmembrane region" description="Helical" evidence="6">
    <location>
        <begin position="191"/>
        <end position="212"/>
    </location>
</feature>
<dbReference type="InterPro" id="IPR020846">
    <property type="entry name" value="MFS_dom"/>
</dbReference>
<organism evidence="8 9">
    <name type="scientific">Methylobacterium brachiatum</name>
    <dbReference type="NCBI Taxonomy" id="269660"/>
    <lineage>
        <taxon>Bacteria</taxon>
        <taxon>Pseudomonadati</taxon>
        <taxon>Pseudomonadota</taxon>
        <taxon>Alphaproteobacteria</taxon>
        <taxon>Hyphomicrobiales</taxon>
        <taxon>Methylobacteriaceae</taxon>
        <taxon>Methylobacterium</taxon>
    </lineage>
</organism>
<gene>
    <name evidence="8" type="ORF">ABS770_15360</name>
</gene>
<feature type="transmembrane region" description="Helical" evidence="6">
    <location>
        <begin position="341"/>
        <end position="362"/>
    </location>
</feature>
<comment type="subcellular location">
    <subcellularLocation>
        <location evidence="1">Membrane</location>
        <topology evidence="1">Multi-pass membrane protein</topology>
    </subcellularLocation>
</comment>
<proteinExistence type="predicted"/>
<feature type="transmembrane region" description="Helical" evidence="6">
    <location>
        <begin position="122"/>
        <end position="143"/>
    </location>
</feature>
<feature type="transmembrane region" description="Helical" evidence="6">
    <location>
        <begin position="252"/>
        <end position="275"/>
    </location>
</feature>
<evidence type="ECO:0000256" key="5">
    <source>
        <dbReference type="ARBA" id="ARBA00023136"/>
    </source>
</evidence>
<keyword evidence="3 6" id="KW-0812">Transmembrane</keyword>
<evidence type="ECO:0000313" key="9">
    <source>
        <dbReference type="Proteomes" id="UP001432995"/>
    </source>
</evidence>
<evidence type="ECO:0000313" key="8">
    <source>
        <dbReference type="EMBL" id="MER2289646.1"/>
    </source>
</evidence>
<keyword evidence="9" id="KW-1185">Reference proteome</keyword>
<dbReference type="SUPFAM" id="SSF103473">
    <property type="entry name" value="MFS general substrate transporter"/>
    <property type="match status" value="1"/>
</dbReference>
<dbReference type="InterPro" id="IPR036259">
    <property type="entry name" value="MFS_trans_sf"/>
</dbReference>
<evidence type="ECO:0000256" key="4">
    <source>
        <dbReference type="ARBA" id="ARBA00022989"/>
    </source>
</evidence>
<feature type="domain" description="Major facilitator superfamily (MFS) profile" evidence="7">
    <location>
        <begin position="31"/>
        <end position="433"/>
    </location>
</feature>
<feature type="transmembrane region" description="Helical" evidence="6">
    <location>
        <begin position="409"/>
        <end position="432"/>
    </location>
</feature>
<feature type="transmembrane region" description="Helical" evidence="6">
    <location>
        <begin position="287"/>
        <end position="311"/>
    </location>
</feature>
<evidence type="ECO:0000256" key="3">
    <source>
        <dbReference type="ARBA" id="ARBA00022692"/>
    </source>
</evidence>
<keyword evidence="4 6" id="KW-1133">Transmembrane helix</keyword>
<evidence type="ECO:0000256" key="2">
    <source>
        <dbReference type="ARBA" id="ARBA00022448"/>
    </source>
</evidence>
<name>A0ABV1R4I5_9HYPH</name>
<dbReference type="PROSITE" id="PS50850">
    <property type="entry name" value="MFS"/>
    <property type="match status" value="1"/>
</dbReference>
<keyword evidence="2" id="KW-0813">Transport</keyword>
<dbReference type="CDD" id="cd17319">
    <property type="entry name" value="MFS_ExuT_GudP_like"/>
    <property type="match status" value="1"/>
</dbReference>
<feature type="transmembrane region" description="Helical" evidence="6">
    <location>
        <begin position="97"/>
        <end position="116"/>
    </location>
</feature>
<sequence length="435" mass="46757">MSVAVATAPGVEPDAPTRLLESAVSKNTRRLVPILGLAYLFNYLDRTSVGFAALQMNQAIGLTAAQFGWGAGILFFSYCLLEVPSNVLMYRFGARRWLARIMITWGLAAAATAFAVGPMSFYVIRFMLGVFEAGFFPGVIWYISIWFPARYRTRVLALFMASTPLSSLLGSPISASLLGMDGFLGLGGWQWMFLIEGLPACLLGFACLWRLADTPKDATWLDDDERAALVNELANEKHEKPKKDLWAAMKDVRVVLLTTITFAFTIGSYGIGIWLPQILKGHGLSNIAVGWVAAIPYLFATVGMVVWAQYVDRTGRKIYNLVAALILSTVGLAASTLFDAMIPALICLTLALIGTISARTVFYTIPQSFLTGAAAAGGLAFINSVGAFGGFVGPYLVGYLKDATGSYNAGMLGMAAILLVSVFIAGSLKLVIKNA</sequence>
<evidence type="ECO:0000259" key="7">
    <source>
        <dbReference type="PROSITE" id="PS50850"/>
    </source>
</evidence>
<reference evidence="8" key="1">
    <citation type="submission" date="2024-06" db="EMBL/GenBank/DDBJ databases">
        <authorList>
            <person name="Campbell A.G."/>
        </authorList>
    </citation>
    <scope>NUCLEOTIDE SEQUENCE</scope>
    <source>
        <strain evidence="8">EM17</strain>
    </source>
</reference>
<feature type="transmembrane region" description="Helical" evidence="6">
    <location>
        <begin position="369"/>
        <end position="397"/>
    </location>
</feature>
<dbReference type="EMBL" id="JBELQD010000015">
    <property type="protein sequence ID" value="MER2289646.1"/>
    <property type="molecule type" value="Genomic_DNA"/>
</dbReference>
<comment type="caution">
    <text evidence="8">The sequence shown here is derived from an EMBL/GenBank/DDBJ whole genome shotgun (WGS) entry which is preliminary data.</text>
</comment>
<accession>A0ABV1R4I5</accession>
<feature type="transmembrane region" description="Helical" evidence="6">
    <location>
        <begin position="318"/>
        <end position="335"/>
    </location>
</feature>
<feature type="transmembrane region" description="Helical" evidence="6">
    <location>
        <begin position="155"/>
        <end position="179"/>
    </location>
</feature>
<evidence type="ECO:0000256" key="6">
    <source>
        <dbReference type="SAM" id="Phobius"/>
    </source>
</evidence>
<dbReference type="InterPro" id="IPR011701">
    <property type="entry name" value="MFS"/>
</dbReference>
<evidence type="ECO:0000256" key="1">
    <source>
        <dbReference type="ARBA" id="ARBA00004141"/>
    </source>
</evidence>
<dbReference type="Proteomes" id="UP001432995">
    <property type="component" value="Unassembled WGS sequence"/>
</dbReference>
<dbReference type="Gene3D" id="1.20.1250.20">
    <property type="entry name" value="MFS general substrate transporter like domains"/>
    <property type="match status" value="2"/>
</dbReference>
<keyword evidence="5 6" id="KW-0472">Membrane</keyword>
<protein>
    <submittedName>
        <fullName evidence="8">MFS transporter</fullName>
    </submittedName>
</protein>
<dbReference type="Pfam" id="PF07690">
    <property type="entry name" value="MFS_1"/>
    <property type="match status" value="1"/>
</dbReference>
<dbReference type="RefSeq" id="WP_350378862.1">
    <property type="nucleotide sequence ID" value="NZ_JBELQD010000015.1"/>
</dbReference>
<dbReference type="PANTHER" id="PTHR43791:SF36">
    <property type="entry name" value="TRANSPORTER, PUTATIVE (AFU_ORTHOLOGUE AFUA_6G08340)-RELATED"/>
    <property type="match status" value="1"/>
</dbReference>